<dbReference type="InterPro" id="IPR043128">
    <property type="entry name" value="Rev_trsase/Diguanyl_cyclase"/>
</dbReference>
<dbReference type="EMBL" id="UYRV01005035">
    <property type="protein sequence ID" value="VDK52238.1"/>
    <property type="molecule type" value="Genomic_DNA"/>
</dbReference>
<dbReference type="CDD" id="cd01644">
    <property type="entry name" value="RT_pepA17"/>
    <property type="match status" value="1"/>
</dbReference>
<evidence type="ECO:0000259" key="1">
    <source>
        <dbReference type="Pfam" id="PF00078"/>
    </source>
</evidence>
<feature type="non-terminal residue" evidence="2">
    <location>
        <position position="631"/>
    </location>
</feature>
<dbReference type="InterPro" id="IPR008042">
    <property type="entry name" value="Retrotrans_Pao"/>
</dbReference>
<gene>
    <name evidence="2" type="ORF">CGOC_LOCUS2288</name>
</gene>
<keyword evidence="3" id="KW-1185">Reference proteome</keyword>
<proteinExistence type="predicted"/>
<dbReference type="PANTHER" id="PTHR47331">
    <property type="entry name" value="PHD-TYPE DOMAIN-CONTAINING PROTEIN"/>
    <property type="match status" value="1"/>
</dbReference>
<accession>A0A3P6SEB8</accession>
<dbReference type="Pfam" id="PF05380">
    <property type="entry name" value="Peptidase_A17"/>
    <property type="match status" value="1"/>
</dbReference>
<sequence>NEDLEFLSHNDIHLSTDKCLLHSKPLILLGCDQLWNFLDVPSPQYTLPSGLKLIPSRLGYLITGKQDSLPKKTTERNDCGTISINSFSNFDEDLDRWDKYWTMDSAGICEFTGTKNAEKQAINESVAKYFMETIEKRQDGYYIRFPYKDDYLKLPSNKAIAFKRLQSVLLMLRKNPKLLQEYDATFRSQQEKGIIEEVEEESNDGRLVHYIPHQPVFTPQKETTKLRIVFDASAHFKDSPSLNDVLHQGPIVVPEVYALLLRFRVPPFALISDVEKAFLQVRVHELDRDVTRFFWVKDINAPPDNGNIQIFRFTRVTFGLNVSPFLLYGTIRYHLETVQNRTLANEIKDNIYVDNLILAADSAEESVNKAQDSREIFNEMGMNLRQFLSNNATLHQNLPQNARATSKIQKVLGIEWNAEIDRISMRCNLHKLENATKRLIARQIASVYDPLGWMVPLMILPKIFQQELWRHNFAWDSALPSDYRETWNRMVENIDGFEKIAPRRLFDDGKTMDLAVFADASTNAIATCAYVFKEKSSTLAMAKSKLPSIKSKTTMPKLEMNALTLAMRLAKSITNALKSKISNYPWNIYIFCDSQIALSWLSCHPRSTNAGILVKNRLQEIRDIVESLKEE</sequence>
<dbReference type="AlphaFoldDB" id="A0A3P6SEB8"/>
<dbReference type="Gene3D" id="3.30.70.270">
    <property type="match status" value="1"/>
</dbReference>
<evidence type="ECO:0000313" key="2">
    <source>
        <dbReference type="EMBL" id="VDK52238.1"/>
    </source>
</evidence>
<dbReference type="SUPFAM" id="SSF56672">
    <property type="entry name" value="DNA/RNA polymerases"/>
    <property type="match status" value="1"/>
</dbReference>
<name>A0A3P6SEB8_CYLGO</name>
<dbReference type="InterPro" id="IPR000477">
    <property type="entry name" value="RT_dom"/>
</dbReference>
<dbReference type="InterPro" id="IPR043502">
    <property type="entry name" value="DNA/RNA_pol_sf"/>
</dbReference>
<dbReference type="Pfam" id="PF00078">
    <property type="entry name" value="RVT_1"/>
    <property type="match status" value="1"/>
</dbReference>
<protein>
    <recommendedName>
        <fullName evidence="1">Reverse transcriptase domain-containing protein</fullName>
    </recommendedName>
</protein>
<organism evidence="2 3">
    <name type="scientific">Cylicostephanus goldi</name>
    <name type="common">Nematode worm</name>
    <dbReference type="NCBI Taxonomy" id="71465"/>
    <lineage>
        <taxon>Eukaryota</taxon>
        <taxon>Metazoa</taxon>
        <taxon>Ecdysozoa</taxon>
        <taxon>Nematoda</taxon>
        <taxon>Chromadorea</taxon>
        <taxon>Rhabditida</taxon>
        <taxon>Rhabditina</taxon>
        <taxon>Rhabditomorpha</taxon>
        <taxon>Strongyloidea</taxon>
        <taxon>Strongylidae</taxon>
        <taxon>Cylicostephanus</taxon>
    </lineage>
</organism>
<dbReference type="PANTHER" id="PTHR47331:SF1">
    <property type="entry name" value="GAG-LIKE PROTEIN"/>
    <property type="match status" value="1"/>
</dbReference>
<evidence type="ECO:0000313" key="3">
    <source>
        <dbReference type="Proteomes" id="UP000271889"/>
    </source>
</evidence>
<feature type="non-terminal residue" evidence="2">
    <location>
        <position position="1"/>
    </location>
</feature>
<dbReference type="Proteomes" id="UP000271889">
    <property type="component" value="Unassembled WGS sequence"/>
</dbReference>
<feature type="domain" description="Reverse transcriptase" evidence="1">
    <location>
        <begin position="270"/>
        <end position="385"/>
    </location>
</feature>
<dbReference type="OrthoDB" id="5920525at2759"/>
<dbReference type="Gene3D" id="3.10.10.10">
    <property type="entry name" value="HIV Type 1 Reverse Transcriptase, subunit A, domain 1"/>
    <property type="match status" value="1"/>
</dbReference>
<reference evidence="2 3" key="1">
    <citation type="submission" date="2018-11" db="EMBL/GenBank/DDBJ databases">
        <authorList>
            <consortium name="Pathogen Informatics"/>
        </authorList>
    </citation>
    <scope>NUCLEOTIDE SEQUENCE [LARGE SCALE GENOMIC DNA]</scope>
</reference>